<dbReference type="Gene3D" id="6.10.250.2410">
    <property type="match status" value="1"/>
</dbReference>
<dbReference type="RefSeq" id="WP_126420331.1">
    <property type="nucleotide sequence ID" value="NZ_AP018827.1"/>
</dbReference>
<dbReference type="PANTHER" id="PTHR33969:SF2">
    <property type="entry name" value="SEGREGATION AND CONDENSATION PROTEIN A"/>
    <property type="match status" value="1"/>
</dbReference>
<protein>
    <recommendedName>
        <fullName evidence="1">Segregation and condensation protein A</fullName>
    </recommendedName>
</protein>
<name>A0A3G9G0F0_9CAUL</name>
<dbReference type="Proteomes" id="UP000278756">
    <property type="component" value="Chromosome 1"/>
</dbReference>
<sequence>MTGRGGALPGLENEVFQHRLDFTADAAPVPEIEADDALLLDLDGYEGPLHVLLELARQQKVDLLKISITRLAEQYLAFIQQARRLRFSLAADYLVMASWLAYLKSRLLLPVPERKKSDEPEPEELATALAFRLKKLEAIRKAVEAITSRPQLKRDVFARGDPQATVILPSSRLDVSLFDLMGAYVTQRQREIARHYDPTMRVEAFPLEDARDHLRDVLPQLSDWTPLDEIAPQPVGEGGPRRASYVASTLSAGLELTKEGLMQVQQLGTFDTLYLRRRPPLMEGR</sequence>
<proteinExistence type="predicted"/>
<evidence type="ECO:0000256" key="1">
    <source>
        <dbReference type="ARBA" id="ARBA00044777"/>
    </source>
</evidence>
<dbReference type="OrthoDB" id="9793741at2"/>
<dbReference type="InterPro" id="IPR003768">
    <property type="entry name" value="ScpA"/>
</dbReference>
<accession>A0A3G9G0F0</accession>
<reference evidence="3" key="1">
    <citation type="journal article" date="2017" name="Biotechnol. Biofuels">
        <title>Evaluation of environmental bacterial communities as a factor affecting the growth of duckweed Lemna minor.</title>
        <authorList>
            <person name="Ishizawa H."/>
            <person name="Kuroda M."/>
            <person name="Morikawa M."/>
            <person name="Ike M."/>
        </authorList>
    </citation>
    <scope>NUCLEOTIDE SEQUENCE [LARGE SCALE GENOMIC DNA]</scope>
    <source>
        <strain evidence="3">M6</strain>
    </source>
</reference>
<dbReference type="PANTHER" id="PTHR33969">
    <property type="entry name" value="SEGREGATION AND CONDENSATION PROTEIN A"/>
    <property type="match status" value="1"/>
</dbReference>
<reference evidence="3" key="2">
    <citation type="journal article" date="2017" name="Plant Physiol. Biochem.">
        <title>Differential oxidative and antioxidative response of duckweed Lemna minor toward plant growth promoting/inhibiting bacteria.</title>
        <authorList>
            <person name="Ishizawa H."/>
            <person name="Kuroda M."/>
            <person name="Morikawa M."/>
            <person name="Ike M."/>
        </authorList>
    </citation>
    <scope>NUCLEOTIDE SEQUENCE [LARGE SCALE GENOMIC DNA]</scope>
    <source>
        <strain evidence="3">M6</strain>
    </source>
</reference>
<gene>
    <name evidence="2" type="ORF">EM6_0674</name>
</gene>
<dbReference type="AlphaFoldDB" id="A0A3G9G0F0"/>
<evidence type="ECO:0000313" key="3">
    <source>
        <dbReference type="Proteomes" id="UP000278756"/>
    </source>
</evidence>
<evidence type="ECO:0000313" key="2">
    <source>
        <dbReference type="EMBL" id="BBF80096.1"/>
    </source>
</evidence>
<organism evidence="2 3">
    <name type="scientific">Asticcacaulis excentricus</name>
    <dbReference type="NCBI Taxonomy" id="78587"/>
    <lineage>
        <taxon>Bacteria</taxon>
        <taxon>Pseudomonadati</taxon>
        <taxon>Pseudomonadota</taxon>
        <taxon>Alphaproteobacteria</taxon>
        <taxon>Caulobacterales</taxon>
        <taxon>Caulobacteraceae</taxon>
        <taxon>Asticcacaulis</taxon>
    </lineage>
</organism>
<dbReference type="Pfam" id="PF02616">
    <property type="entry name" value="SMC_ScpA"/>
    <property type="match status" value="1"/>
</dbReference>
<dbReference type="EMBL" id="AP018827">
    <property type="protein sequence ID" value="BBF80096.1"/>
    <property type="molecule type" value="Genomic_DNA"/>
</dbReference>